<dbReference type="InterPro" id="IPR051202">
    <property type="entry name" value="Peptidase_C40"/>
</dbReference>
<dbReference type="EMBL" id="CP033433">
    <property type="protein sequence ID" value="AYQ74335.1"/>
    <property type="molecule type" value="Genomic_DNA"/>
</dbReference>
<keyword evidence="5" id="KW-0732">Signal</keyword>
<evidence type="ECO:0000259" key="6">
    <source>
        <dbReference type="PROSITE" id="PS51781"/>
    </source>
</evidence>
<dbReference type="PANTHER" id="PTHR47053">
    <property type="entry name" value="MUREIN DD-ENDOPEPTIDASE MEPH-RELATED"/>
    <property type="match status" value="1"/>
</dbReference>
<organism evidence="8 9">
    <name type="scientific">Cohnella candidum</name>
    <dbReference type="NCBI Taxonomy" id="2674991"/>
    <lineage>
        <taxon>Bacteria</taxon>
        <taxon>Bacillati</taxon>
        <taxon>Bacillota</taxon>
        <taxon>Bacilli</taxon>
        <taxon>Bacillales</taxon>
        <taxon>Paenibacillaceae</taxon>
        <taxon>Cohnella</taxon>
    </lineage>
</organism>
<feature type="chain" id="PRO_5018278121" evidence="5">
    <location>
        <begin position="26"/>
        <end position="229"/>
    </location>
</feature>
<keyword evidence="4" id="KW-0788">Thiol protease</keyword>
<keyword evidence="9" id="KW-1185">Reference proteome</keyword>
<dbReference type="SUPFAM" id="SSF54001">
    <property type="entry name" value="Cysteine proteinases"/>
    <property type="match status" value="1"/>
</dbReference>
<dbReference type="GO" id="GO:0008234">
    <property type="term" value="F:cysteine-type peptidase activity"/>
    <property type="evidence" value="ECO:0007669"/>
    <property type="project" value="UniProtKB-KW"/>
</dbReference>
<dbReference type="KEGG" id="coh:EAV92_18235"/>
<dbReference type="SUPFAM" id="SSF50044">
    <property type="entry name" value="SH3-domain"/>
    <property type="match status" value="1"/>
</dbReference>
<evidence type="ECO:0000256" key="4">
    <source>
        <dbReference type="ARBA" id="ARBA00022807"/>
    </source>
</evidence>
<dbReference type="InterPro" id="IPR038765">
    <property type="entry name" value="Papain-like_cys_pep_sf"/>
</dbReference>
<protein>
    <submittedName>
        <fullName evidence="8">Uncharacterized protein</fullName>
    </submittedName>
</protein>
<dbReference type="InterPro" id="IPR003646">
    <property type="entry name" value="SH3-like_bac-type"/>
</dbReference>
<evidence type="ECO:0000256" key="1">
    <source>
        <dbReference type="ARBA" id="ARBA00007074"/>
    </source>
</evidence>
<dbReference type="Pfam" id="PF08239">
    <property type="entry name" value="SH3_3"/>
    <property type="match status" value="1"/>
</dbReference>
<dbReference type="RefSeq" id="WP_123042416.1">
    <property type="nucleotide sequence ID" value="NZ_CP033433.1"/>
</dbReference>
<feature type="domain" description="NlpC/P60" evidence="7">
    <location>
        <begin position="104"/>
        <end position="229"/>
    </location>
</feature>
<feature type="signal peptide" evidence="5">
    <location>
        <begin position="1"/>
        <end position="25"/>
    </location>
</feature>
<comment type="similarity">
    <text evidence="1">Belongs to the peptidase C40 family.</text>
</comment>
<dbReference type="Pfam" id="PF00877">
    <property type="entry name" value="NLPC_P60"/>
    <property type="match status" value="1"/>
</dbReference>
<dbReference type="InterPro" id="IPR000064">
    <property type="entry name" value="NLP_P60_dom"/>
</dbReference>
<dbReference type="SMART" id="SM00287">
    <property type="entry name" value="SH3b"/>
    <property type="match status" value="1"/>
</dbReference>
<reference evidence="8 9" key="1">
    <citation type="submission" date="2018-10" db="EMBL/GenBank/DDBJ databases">
        <title>Genome Sequence of Cohnella sp.</title>
        <authorList>
            <person name="Srinivasan S."/>
            <person name="Kim M.K."/>
        </authorList>
    </citation>
    <scope>NUCLEOTIDE SEQUENCE [LARGE SCALE GENOMIC DNA]</scope>
    <source>
        <strain evidence="8 9">18JY8-7</strain>
    </source>
</reference>
<evidence type="ECO:0000259" key="7">
    <source>
        <dbReference type="PROSITE" id="PS51935"/>
    </source>
</evidence>
<keyword evidence="3" id="KW-0378">Hydrolase</keyword>
<proteinExistence type="inferred from homology"/>
<dbReference type="GO" id="GO:0006508">
    <property type="term" value="P:proteolysis"/>
    <property type="evidence" value="ECO:0007669"/>
    <property type="project" value="UniProtKB-KW"/>
</dbReference>
<evidence type="ECO:0000256" key="5">
    <source>
        <dbReference type="SAM" id="SignalP"/>
    </source>
</evidence>
<accession>A0A3G3K196</accession>
<sequence length="229" mass="24506">MKKKNIVSMAVLSLVSLAISATAFAQTATVKSGVNFRSAPSLNSTVYQMLKTGTVVDVQEKVNSYWVKVSVNGKVGYLSPNYITYTQAAPAPAPTPAPAPVSTSSAAARVIQYAKDLKGITHYKYNANNAPTLMDCSSFTKYVFGKVGVSLKWGTRYQKDAGRFVAKSSLAPGDLVFFRVGSSTSIGHVGIYLGNGQFIHNSPSFDGVGISSMTSGYWSTRYVTGRRVL</sequence>
<evidence type="ECO:0000256" key="3">
    <source>
        <dbReference type="ARBA" id="ARBA00022801"/>
    </source>
</evidence>
<dbReference type="PROSITE" id="PS51935">
    <property type="entry name" value="NLPC_P60"/>
    <property type="match status" value="1"/>
</dbReference>
<dbReference type="Gene3D" id="3.90.1720.10">
    <property type="entry name" value="endopeptidase domain like (from Nostoc punctiforme)"/>
    <property type="match status" value="1"/>
</dbReference>
<keyword evidence="2" id="KW-0645">Protease</keyword>
<dbReference type="Gene3D" id="2.30.30.40">
    <property type="entry name" value="SH3 Domains"/>
    <property type="match status" value="1"/>
</dbReference>
<gene>
    <name evidence="8" type="ORF">EAV92_18235</name>
</gene>
<dbReference type="InterPro" id="IPR036028">
    <property type="entry name" value="SH3-like_dom_sf"/>
</dbReference>
<feature type="domain" description="SH3b" evidence="6">
    <location>
        <begin position="25"/>
        <end position="87"/>
    </location>
</feature>
<name>A0A3G3K196_9BACL</name>
<dbReference type="Proteomes" id="UP000269097">
    <property type="component" value="Chromosome"/>
</dbReference>
<evidence type="ECO:0000256" key="2">
    <source>
        <dbReference type="ARBA" id="ARBA00022670"/>
    </source>
</evidence>
<dbReference type="AlphaFoldDB" id="A0A3G3K196"/>
<evidence type="ECO:0000313" key="8">
    <source>
        <dbReference type="EMBL" id="AYQ74335.1"/>
    </source>
</evidence>
<dbReference type="PANTHER" id="PTHR47053:SF1">
    <property type="entry name" value="MUREIN DD-ENDOPEPTIDASE MEPH-RELATED"/>
    <property type="match status" value="1"/>
</dbReference>
<dbReference type="PROSITE" id="PS51781">
    <property type="entry name" value="SH3B"/>
    <property type="match status" value="1"/>
</dbReference>
<evidence type="ECO:0000313" key="9">
    <source>
        <dbReference type="Proteomes" id="UP000269097"/>
    </source>
</evidence>